<comment type="caution">
    <text evidence="6">The sequence shown here is derived from an EMBL/GenBank/DDBJ whole genome shotgun (WGS) entry which is preliminary data.</text>
</comment>
<keyword evidence="7" id="KW-1185">Reference proteome</keyword>
<name>A0ABS1CVU1_9PROT</name>
<dbReference type="EMBL" id="NRSG01000060">
    <property type="protein sequence ID" value="MBK1658631.1"/>
    <property type="molecule type" value="Genomic_DNA"/>
</dbReference>
<dbReference type="Proteomes" id="UP000697995">
    <property type="component" value="Unassembled WGS sequence"/>
</dbReference>
<dbReference type="RefSeq" id="WP_133218728.1">
    <property type="nucleotide sequence ID" value="NZ_NRSG01000060.1"/>
</dbReference>
<evidence type="ECO:0000256" key="4">
    <source>
        <dbReference type="SAM" id="SignalP"/>
    </source>
</evidence>
<feature type="chain" id="PRO_5046187852" evidence="4">
    <location>
        <begin position="25"/>
        <end position="430"/>
    </location>
</feature>
<dbReference type="InterPro" id="IPR051010">
    <property type="entry name" value="BCAA_transport"/>
</dbReference>
<dbReference type="Pfam" id="PF13458">
    <property type="entry name" value="Peripla_BP_6"/>
    <property type="match status" value="1"/>
</dbReference>
<comment type="similarity">
    <text evidence="1">Belongs to the leucine-binding protein family.</text>
</comment>
<reference evidence="6 7" key="1">
    <citation type="journal article" date="2020" name="Microorganisms">
        <title>Osmotic Adaptation and Compatible Solute Biosynthesis of Phototrophic Bacteria as Revealed from Genome Analyses.</title>
        <authorList>
            <person name="Imhoff J.F."/>
            <person name="Rahn T."/>
            <person name="Kunzel S."/>
            <person name="Keller A."/>
            <person name="Neulinger S.C."/>
        </authorList>
    </citation>
    <scope>NUCLEOTIDE SEQUENCE [LARGE SCALE GENOMIC DNA]</scope>
    <source>
        <strain evidence="6 7">DSM 15382</strain>
    </source>
</reference>
<sequence>MTFRRQAIGIAAAAALALPVAAGAQPIPVGHIMDLSGATSDVGTPFAQGVNDTWAWFNRTRNGVSGRQADVKAFDYGYQAPRAVSQYQAWSRDRIVAINGWGTADTEALVRFVTRDKIPYVSGSYSAALTDAGGKSGRQGVEASPFNFFYGPSYSDALRAMLIWAAEDWKAKGGQGRPKYVHMGANHPYPNSPKAAGEALAAELGFEVLPAIVFALTPGDYTSQCLTLRSQGANYAYLGNTAGSNISVLRACQTAGVNVQFMGNVWGMDENAMKAAGAAANGVVFPVRTAAVWGQQAPGMVQVQAISRVSDQAGNAYRPVHYLAGICSAMLVAEAMETAAANGGQVTGERIRDGFYARKDWVPRGFEGVCAPSNFSPTDHRGQLAVSIYRARVSGDTSQGSVAELMQAGTMRLEAVKTVTLDRRADWLGW</sequence>
<feature type="signal peptide" evidence="4">
    <location>
        <begin position="1"/>
        <end position="24"/>
    </location>
</feature>
<dbReference type="PANTHER" id="PTHR30483">
    <property type="entry name" value="LEUCINE-SPECIFIC-BINDING PROTEIN"/>
    <property type="match status" value="1"/>
</dbReference>
<dbReference type="SUPFAM" id="SSF53822">
    <property type="entry name" value="Periplasmic binding protein-like I"/>
    <property type="match status" value="1"/>
</dbReference>
<evidence type="ECO:0000313" key="6">
    <source>
        <dbReference type="EMBL" id="MBK1658631.1"/>
    </source>
</evidence>
<gene>
    <name evidence="6" type="ORF">CKO45_10345</name>
</gene>
<accession>A0ABS1CVU1</accession>
<protein>
    <submittedName>
        <fullName evidence="6">Branched-chain amino acid ABC transporter substrate-binding protein</fullName>
    </submittedName>
</protein>
<evidence type="ECO:0000259" key="5">
    <source>
        <dbReference type="Pfam" id="PF13458"/>
    </source>
</evidence>
<evidence type="ECO:0000256" key="2">
    <source>
        <dbReference type="ARBA" id="ARBA00022729"/>
    </source>
</evidence>
<evidence type="ECO:0000256" key="3">
    <source>
        <dbReference type="ARBA" id="ARBA00022970"/>
    </source>
</evidence>
<dbReference type="InterPro" id="IPR028081">
    <property type="entry name" value="Leu-bd"/>
</dbReference>
<keyword evidence="3" id="KW-0813">Transport</keyword>
<feature type="domain" description="Leucine-binding protein" evidence="5">
    <location>
        <begin position="26"/>
        <end position="392"/>
    </location>
</feature>
<proteinExistence type="inferred from homology"/>
<dbReference type="Gene3D" id="3.40.50.2300">
    <property type="match status" value="2"/>
</dbReference>
<keyword evidence="3" id="KW-0029">Amino-acid transport</keyword>
<evidence type="ECO:0000256" key="1">
    <source>
        <dbReference type="ARBA" id="ARBA00010062"/>
    </source>
</evidence>
<evidence type="ECO:0000313" key="7">
    <source>
        <dbReference type="Proteomes" id="UP000697995"/>
    </source>
</evidence>
<organism evidence="6 7">
    <name type="scientific">Paracraurococcus ruber</name>
    <dbReference type="NCBI Taxonomy" id="77675"/>
    <lineage>
        <taxon>Bacteria</taxon>
        <taxon>Pseudomonadati</taxon>
        <taxon>Pseudomonadota</taxon>
        <taxon>Alphaproteobacteria</taxon>
        <taxon>Acetobacterales</taxon>
        <taxon>Roseomonadaceae</taxon>
        <taxon>Paracraurococcus</taxon>
    </lineage>
</organism>
<dbReference type="InterPro" id="IPR028082">
    <property type="entry name" value="Peripla_BP_I"/>
</dbReference>
<dbReference type="PANTHER" id="PTHR30483:SF38">
    <property type="entry name" value="BLR7848 PROTEIN"/>
    <property type="match status" value="1"/>
</dbReference>
<keyword evidence="2 4" id="KW-0732">Signal</keyword>